<dbReference type="EMBL" id="KL367685">
    <property type="protein sequence ID" value="KFD60212.1"/>
    <property type="molecule type" value="Genomic_DNA"/>
</dbReference>
<dbReference type="Proteomes" id="UP000030758">
    <property type="component" value="Unassembled WGS sequence"/>
</dbReference>
<evidence type="ECO:0000313" key="5">
    <source>
        <dbReference type="Proteomes" id="UP000030764"/>
    </source>
</evidence>
<organism evidence="3 5">
    <name type="scientific">Trichuris suis</name>
    <name type="common">pig whipworm</name>
    <dbReference type="NCBI Taxonomy" id="68888"/>
    <lineage>
        <taxon>Eukaryota</taxon>
        <taxon>Metazoa</taxon>
        <taxon>Ecdysozoa</taxon>
        <taxon>Nematoda</taxon>
        <taxon>Enoplea</taxon>
        <taxon>Dorylaimia</taxon>
        <taxon>Trichinellida</taxon>
        <taxon>Trichuridae</taxon>
        <taxon>Trichuris</taxon>
    </lineage>
</organism>
<dbReference type="InterPro" id="IPR036236">
    <property type="entry name" value="Znf_C2H2_sf"/>
</dbReference>
<dbReference type="Gene3D" id="3.30.160.60">
    <property type="entry name" value="Classic Zinc Finger"/>
    <property type="match status" value="1"/>
</dbReference>
<protein>
    <recommendedName>
        <fullName evidence="2">C2H2-type domain-containing protein</fullName>
    </recommendedName>
</protein>
<feature type="domain" description="C2H2-type" evidence="2">
    <location>
        <begin position="168"/>
        <end position="192"/>
    </location>
</feature>
<dbReference type="PROSITE" id="PS00028">
    <property type="entry name" value="ZINC_FINGER_C2H2_1"/>
    <property type="match status" value="3"/>
</dbReference>
<dbReference type="AlphaFoldDB" id="A0A085MMC6"/>
<proteinExistence type="predicted"/>
<dbReference type="GO" id="GO:0008270">
    <property type="term" value="F:zinc ion binding"/>
    <property type="evidence" value="ECO:0007669"/>
    <property type="project" value="UniProtKB-KW"/>
</dbReference>
<dbReference type="EMBL" id="KL363184">
    <property type="protein sequence ID" value="KFD58372.1"/>
    <property type="molecule type" value="Genomic_DNA"/>
</dbReference>
<keyword evidence="5" id="KW-1185">Reference proteome</keyword>
<dbReference type="SMART" id="SM00355">
    <property type="entry name" value="ZnF_C2H2"/>
    <property type="match status" value="3"/>
</dbReference>
<keyword evidence="1" id="KW-0863">Zinc-finger</keyword>
<sequence length="366" mass="40712">MYFFTSNTCCNRSCRLQFRNRRDLIHHIQLEHIDSVPAPPLARSEEDCMLCPNRICRYFRTLPRRKPIAISRALKYDSEKLPDSSASEGVVSAPPNSISLVNVTPKVEAGLRRSNAALPLGSTNGKMQFVYCQVSGCGRRYKGERSLRQHVKVAHCAPKPKPKKESILHCHCCNKSYRTSSGLKSHMKSKNHQMASGVRGEGDLGCLNFSESGIDWHAISLSSLGSTSSVDTLPLTSQVTVGTSELKREPQLADDVRIGRRQHQLNLTHIFRPTDSPPNVRRLLGNRPQVPTSAQTNDDSFTLPVRAGMTSSAAVGHDRSTAQRCLAYNTAPIDYDTTQRSPFAQSSYRLPSLNNDFVPLEDKHLE</sequence>
<dbReference type="PROSITE" id="PS50157">
    <property type="entry name" value="ZINC_FINGER_C2H2_2"/>
    <property type="match status" value="2"/>
</dbReference>
<evidence type="ECO:0000313" key="3">
    <source>
        <dbReference type="EMBL" id="KFD58372.1"/>
    </source>
</evidence>
<name>A0A085MMC6_9BILA</name>
<dbReference type="SUPFAM" id="SSF57667">
    <property type="entry name" value="beta-beta-alpha zinc fingers"/>
    <property type="match status" value="1"/>
</dbReference>
<accession>A0A085MMC6</accession>
<gene>
    <name evidence="3" type="ORF">M513_00598</name>
    <name evidence="4" type="ORF">M514_00598</name>
</gene>
<keyword evidence="1" id="KW-0862">Zinc</keyword>
<evidence type="ECO:0000313" key="4">
    <source>
        <dbReference type="EMBL" id="KFD60212.1"/>
    </source>
</evidence>
<reference evidence="3 5" key="1">
    <citation type="journal article" date="2014" name="Nat. Genet.">
        <title>Genome and transcriptome of the porcine whipworm Trichuris suis.</title>
        <authorList>
            <person name="Jex A.R."/>
            <person name="Nejsum P."/>
            <person name="Schwarz E.M."/>
            <person name="Hu L."/>
            <person name="Young N.D."/>
            <person name="Hall R.S."/>
            <person name="Korhonen P.K."/>
            <person name="Liao S."/>
            <person name="Thamsborg S."/>
            <person name="Xia J."/>
            <person name="Xu P."/>
            <person name="Wang S."/>
            <person name="Scheerlinck J.P."/>
            <person name="Hofmann A."/>
            <person name="Sternberg P.W."/>
            <person name="Wang J."/>
            <person name="Gasser R.B."/>
        </authorList>
    </citation>
    <scope>NUCLEOTIDE SEQUENCE [LARGE SCALE GENOMIC DNA]</scope>
    <source>
        <strain evidence="4">DCEP-RM93F</strain>
        <strain evidence="3">DCEP-RM93M</strain>
    </source>
</reference>
<keyword evidence="1" id="KW-0479">Metal-binding</keyword>
<dbReference type="InterPro" id="IPR013087">
    <property type="entry name" value="Znf_C2H2_type"/>
</dbReference>
<dbReference type="Proteomes" id="UP000030764">
    <property type="component" value="Unassembled WGS sequence"/>
</dbReference>
<evidence type="ECO:0000256" key="1">
    <source>
        <dbReference type="PROSITE-ProRule" id="PRU00042"/>
    </source>
</evidence>
<feature type="domain" description="C2H2-type" evidence="2">
    <location>
        <begin position="130"/>
        <end position="160"/>
    </location>
</feature>
<evidence type="ECO:0000259" key="2">
    <source>
        <dbReference type="PROSITE" id="PS50157"/>
    </source>
</evidence>